<evidence type="ECO:0000256" key="7">
    <source>
        <dbReference type="ARBA" id="ARBA00022801"/>
    </source>
</evidence>
<evidence type="ECO:0000256" key="11">
    <source>
        <dbReference type="NCBIfam" id="TIGR02067"/>
    </source>
</evidence>
<dbReference type="CDD" id="cd01641">
    <property type="entry name" value="Bacterial_IMPase_like_1"/>
    <property type="match status" value="1"/>
</dbReference>
<dbReference type="EC" id="3.1.3.15" evidence="4 11"/>
<comment type="caution">
    <text evidence="13">The sequence shown here is derived from an EMBL/GenBank/DDBJ whole genome shotgun (WGS) entry which is preliminary data.</text>
</comment>
<dbReference type="Pfam" id="PF00459">
    <property type="entry name" value="Inositol_P"/>
    <property type="match status" value="1"/>
</dbReference>
<dbReference type="GO" id="GO:0004401">
    <property type="term" value="F:histidinol-phosphatase activity"/>
    <property type="evidence" value="ECO:0007669"/>
    <property type="project" value="UniProtKB-UniRule"/>
</dbReference>
<keyword evidence="9" id="KW-0368">Histidine biosynthesis</keyword>
<evidence type="ECO:0000256" key="12">
    <source>
        <dbReference type="PIRSR" id="PIRSR600760-2"/>
    </source>
</evidence>
<organism evidence="13 14">
    <name type="scientific">Brucella intermedia LMG 3301</name>
    <dbReference type="NCBI Taxonomy" id="641118"/>
    <lineage>
        <taxon>Bacteria</taxon>
        <taxon>Pseudomonadati</taxon>
        <taxon>Pseudomonadota</taxon>
        <taxon>Alphaproteobacteria</taxon>
        <taxon>Hyphomicrobiales</taxon>
        <taxon>Brucellaceae</taxon>
        <taxon>Brucella/Ochrobactrum group</taxon>
        <taxon>Brucella</taxon>
    </lineage>
</organism>
<dbReference type="HOGENOM" id="CLU_044118_4_1_5"/>
<feature type="binding site" evidence="12">
    <location>
        <position position="81"/>
    </location>
    <ligand>
        <name>Mg(2+)</name>
        <dbReference type="ChEBI" id="CHEBI:18420"/>
        <label>1</label>
        <note>catalytic</note>
    </ligand>
</feature>
<evidence type="ECO:0000256" key="2">
    <source>
        <dbReference type="ARBA" id="ARBA00004970"/>
    </source>
</evidence>
<dbReference type="UniPathway" id="UPA00031">
    <property type="reaction ID" value="UER00013"/>
</dbReference>
<keyword evidence="5" id="KW-0028">Amino-acid biosynthesis</keyword>
<dbReference type="PROSITE" id="PS00629">
    <property type="entry name" value="IMP_1"/>
    <property type="match status" value="1"/>
</dbReference>
<dbReference type="InterPro" id="IPR020583">
    <property type="entry name" value="Inositol_monoP_metal-BS"/>
</dbReference>
<keyword evidence="7" id="KW-0378">Hydrolase</keyword>
<dbReference type="PRINTS" id="PR00377">
    <property type="entry name" value="IMPHPHTASES"/>
</dbReference>
<comment type="catalytic activity">
    <reaction evidence="10">
        <text>L-histidinol phosphate + H2O = L-histidinol + phosphate</text>
        <dbReference type="Rhea" id="RHEA:14465"/>
        <dbReference type="ChEBI" id="CHEBI:15377"/>
        <dbReference type="ChEBI" id="CHEBI:43474"/>
        <dbReference type="ChEBI" id="CHEBI:57699"/>
        <dbReference type="ChEBI" id="CHEBI:57980"/>
        <dbReference type="EC" id="3.1.3.15"/>
    </reaction>
</comment>
<dbReference type="GO" id="GO:0006020">
    <property type="term" value="P:inositol metabolic process"/>
    <property type="evidence" value="ECO:0007669"/>
    <property type="project" value="TreeGrafter"/>
</dbReference>
<keyword evidence="8 12" id="KW-0460">Magnesium</keyword>
<evidence type="ECO:0000313" key="14">
    <source>
        <dbReference type="Proteomes" id="UP000004386"/>
    </source>
</evidence>
<dbReference type="Gene3D" id="3.30.540.10">
    <property type="entry name" value="Fructose-1,6-Bisphosphatase, subunit A, domain 1"/>
    <property type="match status" value="1"/>
</dbReference>
<comment type="cofactor">
    <cofactor evidence="1 12">
        <name>Mg(2+)</name>
        <dbReference type="ChEBI" id="CHEBI:18420"/>
    </cofactor>
</comment>
<dbReference type="InterPro" id="IPR011809">
    <property type="entry name" value="His_9_proposed"/>
</dbReference>
<dbReference type="GO" id="GO:0007165">
    <property type="term" value="P:signal transduction"/>
    <property type="evidence" value="ECO:0007669"/>
    <property type="project" value="TreeGrafter"/>
</dbReference>
<dbReference type="NCBIfam" id="TIGR02067">
    <property type="entry name" value="his_9_HisN"/>
    <property type="match status" value="1"/>
</dbReference>
<evidence type="ECO:0000256" key="8">
    <source>
        <dbReference type="ARBA" id="ARBA00022842"/>
    </source>
</evidence>
<feature type="binding site" evidence="12">
    <location>
        <position position="100"/>
    </location>
    <ligand>
        <name>Mg(2+)</name>
        <dbReference type="ChEBI" id="CHEBI:18420"/>
        <label>1</label>
        <note>catalytic</note>
    </ligand>
</feature>
<dbReference type="GO" id="GO:0000105">
    <property type="term" value="P:L-histidine biosynthetic process"/>
    <property type="evidence" value="ECO:0007669"/>
    <property type="project" value="UniProtKB-UniRule"/>
</dbReference>
<protein>
    <recommendedName>
        <fullName evidence="4 11">Histidinol-phosphatase</fullName>
        <ecNumber evidence="4 11">3.1.3.15</ecNumber>
    </recommendedName>
</protein>
<dbReference type="EMBL" id="ACQA01000002">
    <property type="protein sequence ID" value="EEQ94147.1"/>
    <property type="molecule type" value="Genomic_DNA"/>
</dbReference>
<evidence type="ECO:0000256" key="10">
    <source>
        <dbReference type="ARBA" id="ARBA00049158"/>
    </source>
</evidence>
<evidence type="ECO:0000313" key="13">
    <source>
        <dbReference type="EMBL" id="EEQ94147.1"/>
    </source>
</evidence>
<dbReference type="AlphaFoldDB" id="C4WPP0"/>
<feature type="binding site" evidence="12">
    <location>
        <position position="227"/>
    </location>
    <ligand>
        <name>Mg(2+)</name>
        <dbReference type="ChEBI" id="CHEBI:18420"/>
        <label>1</label>
        <note>catalytic</note>
    </ligand>
</feature>
<evidence type="ECO:0000256" key="4">
    <source>
        <dbReference type="ARBA" id="ARBA00013085"/>
    </source>
</evidence>
<dbReference type="Proteomes" id="UP000004386">
    <property type="component" value="Unassembled WGS sequence"/>
</dbReference>
<evidence type="ECO:0000256" key="6">
    <source>
        <dbReference type="ARBA" id="ARBA00022723"/>
    </source>
</evidence>
<dbReference type="GO" id="GO:0008934">
    <property type="term" value="F:inositol monophosphate 1-phosphatase activity"/>
    <property type="evidence" value="ECO:0007669"/>
    <property type="project" value="TreeGrafter"/>
</dbReference>
<proteinExistence type="inferred from homology"/>
<evidence type="ECO:0000256" key="5">
    <source>
        <dbReference type="ARBA" id="ARBA00022605"/>
    </source>
</evidence>
<dbReference type="GO" id="GO:0046872">
    <property type="term" value="F:metal ion binding"/>
    <property type="evidence" value="ECO:0007669"/>
    <property type="project" value="UniProtKB-KW"/>
</dbReference>
<dbReference type="PANTHER" id="PTHR20854:SF4">
    <property type="entry name" value="INOSITOL-1-MONOPHOSPHATASE-RELATED"/>
    <property type="match status" value="1"/>
</dbReference>
<evidence type="ECO:0000256" key="1">
    <source>
        <dbReference type="ARBA" id="ARBA00001946"/>
    </source>
</evidence>
<dbReference type="PANTHER" id="PTHR20854">
    <property type="entry name" value="INOSITOL MONOPHOSPHATASE"/>
    <property type="match status" value="1"/>
</dbReference>
<dbReference type="InterPro" id="IPR000760">
    <property type="entry name" value="Inositol_monophosphatase-like"/>
</dbReference>
<reference evidence="13 14" key="1">
    <citation type="submission" date="2009-05" db="EMBL/GenBank/DDBJ databases">
        <authorList>
            <person name="Setubal J.C."/>
            <person name="Boyle S."/>
            <person name="Crasta O.R."/>
            <person name="Gillespie J.J."/>
            <person name="Kenyon R.W."/>
            <person name="Lu J."/>
            <person name="Mane S."/>
            <person name="Nagrani S."/>
            <person name="Shallom J.M."/>
            <person name="Shallom S."/>
            <person name="Shukla M."/>
            <person name="Snyder E.E."/>
            <person name="Sobral B.W."/>
            <person name="Wattam A.R."/>
            <person name="Will R."/>
            <person name="Williams K."/>
            <person name="Yoo H."/>
            <person name="Munk C."/>
            <person name="Tapia R."/>
            <person name="Green L."/>
            <person name="Rogers Y."/>
            <person name="Detter J.C."/>
            <person name="Bruce D."/>
            <person name="Brettin T.S."/>
            <person name="Tsolis R."/>
        </authorList>
    </citation>
    <scope>NUCLEOTIDE SEQUENCE [LARGE SCALE GENOMIC DNA]</scope>
    <source>
        <strain evidence="13 14">LMG 3301</strain>
    </source>
</reference>
<keyword evidence="6 12" id="KW-0479">Metal-binding</keyword>
<evidence type="ECO:0000256" key="3">
    <source>
        <dbReference type="ARBA" id="ARBA00009759"/>
    </source>
</evidence>
<dbReference type="SUPFAM" id="SSF56655">
    <property type="entry name" value="Carbohydrate phosphatase"/>
    <property type="match status" value="1"/>
</dbReference>
<comment type="similarity">
    <text evidence="3">Belongs to the inositol monophosphatase superfamily.</text>
</comment>
<feature type="binding site" evidence="12">
    <location>
        <position position="97"/>
    </location>
    <ligand>
        <name>Mg(2+)</name>
        <dbReference type="ChEBI" id="CHEBI:18420"/>
        <label>1</label>
        <note>catalytic</note>
    </ligand>
</feature>
<comment type="pathway">
    <text evidence="2">Amino-acid biosynthesis; L-histidine biosynthesis; L-histidine from 5-phospho-alpha-D-ribose 1-diphosphate: step 8/9.</text>
</comment>
<evidence type="ECO:0000256" key="9">
    <source>
        <dbReference type="ARBA" id="ARBA00023102"/>
    </source>
</evidence>
<dbReference type="Gene3D" id="3.40.190.80">
    <property type="match status" value="1"/>
</dbReference>
<accession>C4WPP0</accession>
<gene>
    <name evidence="13" type="ORF">OINT_2001363</name>
</gene>
<name>C4WPP0_9HYPH</name>
<feature type="binding site" evidence="12">
    <location>
        <position position="99"/>
    </location>
    <ligand>
        <name>Mg(2+)</name>
        <dbReference type="ChEBI" id="CHEBI:18420"/>
        <label>1</label>
        <note>catalytic</note>
    </ligand>
</feature>
<sequence length="274" mass="29466">MHKRAPCIGNRSSRLLIDKAFFSEVAAAAAAETLPRFRQLTEIDNKYSVGFDPVTEADRAAERAIRAVIGEAFPDHGILGEEYGPENIDRSHVWVIDPIDGTRAFISGLPVWGTLLGLTVDGDARAGMMSQPFTGELFYSDGNGAYLARHSGEDVPRRLSVRKNAALADATMFTTTPALFKGDNRRGFDRLENAVRLSRYGVDCYAFAMLASGFADIVVEAGLQPYDIVALIPLIEQAGGVVTQRDGGPAEKGGDIVAAASPELHRAALDLLNS</sequence>